<evidence type="ECO:0000313" key="3">
    <source>
        <dbReference type="Proteomes" id="UP000294930"/>
    </source>
</evidence>
<proteinExistence type="predicted"/>
<reference evidence="2 3" key="1">
    <citation type="submission" date="2019-03" db="EMBL/GenBank/DDBJ databases">
        <title>Genomic Encyclopedia of Type Strains, Phase III (KMG-III): the genomes of soil and plant-associated and newly described type strains.</title>
        <authorList>
            <person name="Whitman W."/>
        </authorList>
    </citation>
    <scope>NUCLEOTIDE SEQUENCE [LARGE SCALE GENOMIC DNA]</scope>
    <source>
        <strain evidence="2 3">CGMCC 1.10957</strain>
    </source>
</reference>
<dbReference type="EMBL" id="SOQZ01000001">
    <property type="protein sequence ID" value="TDY13882.1"/>
    <property type="molecule type" value="Genomic_DNA"/>
</dbReference>
<name>A0ABY2G7V1_9FLAO</name>
<keyword evidence="3" id="KW-1185">Reference proteome</keyword>
<feature type="chain" id="PRO_5045974474" description="Outer membrane protein beta-barrel domain-containing protein" evidence="1">
    <location>
        <begin position="20"/>
        <end position="287"/>
    </location>
</feature>
<dbReference type="RefSeq" id="WP_134198533.1">
    <property type="nucleotide sequence ID" value="NZ_SOQZ01000001.1"/>
</dbReference>
<keyword evidence="1" id="KW-0732">Signal</keyword>
<evidence type="ECO:0000313" key="2">
    <source>
        <dbReference type="EMBL" id="TDY13882.1"/>
    </source>
</evidence>
<comment type="caution">
    <text evidence="2">The sequence shown here is derived from an EMBL/GenBank/DDBJ whole genome shotgun (WGS) entry which is preliminary data.</text>
</comment>
<protein>
    <recommendedName>
        <fullName evidence="4">Outer membrane protein beta-barrel domain-containing protein</fullName>
    </recommendedName>
</protein>
<gene>
    <name evidence="2" type="ORF">A8975_0479</name>
</gene>
<accession>A0ABY2G7V1</accession>
<organism evidence="2 3">
    <name type="scientific">Meridianimaribacter flavus</name>
    <dbReference type="NCBI Taxonomy" id="571115"/>
    <lineage>
        <taxon>Bacteria</taxon>
        <taxon>Pseudomonadati</taxon>
        <taxon>Bacteroidota</taxon>
        <taxon>Flavobacteriia</taxon>
        <taxon>Flavobacteriales</taxon>
        <taxon>Flavobacteriaceae</taxon>
        <taxon>Meridianimaribacter</taxon>
    </lineage>
</organism>
<feature type="signal peptide" evidence="1">
    <location>
        <begin position="1"/>
        <end position="19"/>
    </location>
</feature>
<dbReference type="Proteomes" id="UP000294930">
    <property type="component" value="Unassembled WGS sequence"/>
</dbReference>
<sequence length="287" mass="32367">MKKIVAILCILLSYASMSAQDTYTVNGETLELKTEIDGNLDLLWTTVDGKYRYFVRTQNNTILELKNTKGDNNKYQEEYKTTLNNVMEDYGLSTDKVKLTLGSLKDFIDMYNSTSDVSYQTQLKKNKLELRLGVYGGITNNPFVPNPDNLKSPVFGTELEVITNAEKPIHSGFLQLRQVLKNDDLEYTSTEFSLGYRLRAINISNLSIYGNVKFATLNFSKVTVATEDDVIEESDTSFNAPFIFGLGADYKVGNGYITFGVNQLFALDLDTNDNFPTDFTLGYKFTL</sequence>
<evidence type="ECO:0008006" key="4">
    <source>
        <dbReference type="Google" id="ProtNLM"/>
    </source>
</evidence>
<evidence type="ECO:0000256" key="1">
    <source>
        <dbReference type="SAM" id="SignalP"/>
    </source>
</evidence>